<evidence type="ECO:0000256" key="1">
    <source>
        <dbReference type="SAM" id="Phobius"/>
    </source>
</evidence>
<proteinExistence type="predicted"/>
<dbReference type="EMBL" id="JACRUJ010000001">
    <property type="protein sequence ID" value="MBC5840362.1"/>
    <property type="molecule type" value="Genomic_DNA"/>
</dbReference>
<keyword evidence="1" id="KW-0472">Membrane</keyword>
<feature type="transmembrane region" description="Helical" evidence="1">
    <location>
        <begin position="46"/>
        <end position="66"/>
    </location>
</feature>
<name>A0ABR7J4H2_9FLAO</name>
<protein>
    <submittedName>
        <fullName evidence="2">Uncharacterized protein</fullName>
    </submittedName>
</protein>
<accession>A0ABR7J4H2</accession>
<feature type="transmembrane region" description="Helical" evidence="1">
    <location>
        <begin position="12"/>
        <end position="30"/>
    </location>
</feature>
<dbReference type="Proteomes" id="UP000629963">
    <property type="component" value="Unassembled WGS sequence"/>
</dbReference>
<gene>
    <name evidence="2" type="ORF">H8R23_03005</name>
</gene>
<keyword evidence="3" id="KW-1185">Reference proteome</keyword>
<reference evidence="2 3" key="1">
    <citation type="submission" date="2020-08" db="EMBL/GenBank/DDBJ databases">
        <title>Description of novel Flavobacterium F-380 isolate.</title>
        <authorList>
            <person name="Saticioglu I.B."/>
            <person name="Duman M."/>
            <person name="Altun S."/>
        </authorList>
    </citation>
    <scope>NUCLEOTIDE SEQUENCE [LARGE SCALE GENOMIC DNA]</scope>
    <source>
        <strain evidence="2 3">F-380</strain>
    </source>
</reference>
<evidence type="ECO:0000313" key="3">
    <source>
        <dbReference type="Proteomes" id="UP000629963"/>
    </source>
</evidence>
<dbReference type="RefSeq" id="WP_187008939.1">
    <property type="nucleotide sequence ID" value="NZ_JACRUI010000001.1"/>
</dbReference>
<evidence type="ECO:0000313" key="2">
    <source>
        <dbReference type="EMBL" id="MBC5840362.1"/>
    </source>
</evidence>
<comment type="caution">
    <text evidence="2">The sequence shown here is derived from an EMBL/GenBank/DDBJ whole genome shotgun (WGS) entry which is preliminary data.</text>
</comment>
<sequence length="76" mass="8939">MQTIMTDRWKYQIKTGGLWGFATATILSIFNLTDASFEEEFLSKKYLIKLVFFLLIGIFMVGYFSWKKKLKEANKV</sequence>
<keyword evidence="1" id="KW-0812">Transmembrane</keyword>
<keyword evidence="1" id="KW-1133">Transmembrane helix</keyword>
<organism evidence="2 3">
    <name type="scientific">Flavobacterium kayseriense</name>
    <dbReference type="NCBI Taxonomy" id="2764714"/>
    <lineage>
        <taxon>Bacteria</taxon>
        <taxon>Pseudomonadati</taxon>
        <taxon>Bacteroidota</taxon>
        <taxon>Flavobacteriia</taxon>
        <taxon>Flavobacteriales</taxon>
        <taxon>Flavobacteriaceae</taxon>
        <taxon>Flavobacterium</taxon>
    </lineage>
</organism>